<evidence type="ECO:0000256" key="2">
    <source>
        <dbReference type="ARBA" id="ARBA00022777"/>
    </source>
</evidence>
<dbReference type="Pfam" id="PF00294">
    <property type="entry name" value="PfkB"/>
    <property type="match status" value="1"/>
</dbReference>
<keyword evidence="2 4" id="KW-0418">Kinase</keyword>
<feature type="non-terminal residue" evidence="4">
    <location>
        <position position="173"/>
    </location>
</feature>
<dbReference type="InterPro" id="IPR011611">
    <property type="entry name" value="PfkB_dom"/>
</dbReference>
<dbReference type="Gene3D" id="3.40.1190.20">
    <property type="match status" value="1"/>
</dbReference>
<organism evidence="4">
    <name type="scientific">hydrothermal vent metagenome</name>
    <dbReference type="NCBI Taxonomy" id="652676"/>
    <lineage>
        <taxon>unclassified sequences</taxon>
        <taxon>metagenomes</taxon>
        <taxon>ecological metagenomes</taxon>
    </lineage>
</organism>
<accession>A0A3B0S7D2</accession>
<protein>
    <submittedName>
        <fullName evidence="4">Ribokinase</fullName>
        <ecNumber evidence="4">2.7.1.15</ecNumber>
    </submittedName>
</protein>
<dbReference type="PANTHER" id="PTHR10584:SF166">
    <property type="entry name" value="RIBOKINASE"/>
    <property type="match status" value="1"/>
</dbReference>
<dbReference type="InterPro" id="IPR029056">
    <property type="entry name" value="Ribokinase-like"/>
</dbReference>
<evidence type="ECO:0000313" key="4">
    <source>
        <dbReference type="EMBL" id="VAV99812.1"/>
    </source>
</evidence>
<keyword evidence="1 4" id="KW-0808">Transferase</keyword>
<name>A0A3B0S7D2_9ZZZZ</name>
<evidence type="ECO:0000259" key="3">
    <source>
        <dbReference type="Pfam" id="PF00294"/>
    </source>
</evidence>
<dbReference type="PANTHER" id="PTHR10584">
    <property type="entry name" value="SUGAR KINASE"/>
    <property type="match status" value="1"/>
</dbReference>
<reference evidence="4" key="1">
    <citation type="submission" date="2018-06" db="EMBL/GenBank/DDBJ databases">
        <authorList>
            <person name="Zhirakovskaya E."/>
        </authorList>
    </citation>
    <scope>NUCLEOTIDE SEQUENCE</scope>
</reference>
<dbReference type="EC" id="2.7.1.15" evidence="4"/>
<dbReference type="AlphaFoldDB" id="A0A3B0S7D2"/>
<dbReference type="GO" id="GO:0005829">
    <property type="term" value="C:cytosol"/>
    <property type="evidence" value="ECO:0007669"/>
    <property type="project" value="TreeGrafter"/>
</dbReference>
<evidence type="ECO:0000256" key="1">
    <source>
        <dbReference type="ARBA" id="ARBA00022679"/>
    </source>
</evidence>
<feature type="domain" description="Carbohydrate kinase PfkB" evidence="3">
    <location>
        <begin position="2"/>
        <end position="165"/>
    </location>
</feature>
<sequence>MFDVVVVGSYVQDLAFNTEIFPAPGETRIGAFRTGPGGKGFNQAVACNRLDIKTLFIGAVGDDIFAKGVREFIASEGLSAELQVCTDHPTGAASIVVNGDGQNLIVVALGANDHLSSDHIGAFSAQISQAKYLVCQVENNIAATEAAMKIAREKGVTTILNPAPINDGLTRAL</sequence>
<dbReference type="EMBL" id="UOEH01000286">
    <property type="protein sequence ID" value="VAV99812.1"/>
    <property type="molecule type" value="Genomic_DNA"/>
</dbReference>
<proteinExistence type="predicted"/>
<gene>
    <name evidence="4" type="ORF">MNBD_ALPHA05-95</name>
</gene>
<dbReference type="InterPro" id="IPR002139">
    <property type="entry name" value="Ribo/fructo_kinase"/>
</dbReference>
<dbReference type="GO" id="GO:0004747">
    <property type="term" value="F:ribokinase activity"/>
    <property type="evidence" value="ECO:0007669"/>
    <property type="project" value="UniProtKB-EC"/>
</dbReference>
<dbReference type="SUPFAM" id="SSF53613">
    <property type="entry name" value="Ribokinase-like"/>
    <property type="match status" value="1"/>
</dbReference>
<dbReference type="PRINTS" id="PR00990">
    <property type="entry name" value="RIBOKINASE"/>
</dbReference>